<dbReference type="Proteomes" id="UP000244441">
    <property type="component" value="Plasmid unnamed1"/>
</dbReference>
<dbReference type="AlphaFoldDB" id="A0A2S0VY44"/>
<dbReference type="KEGG" id="cate:C2869_21750"/>
<evidence type="ECO:0000313" key="2">
    <source>
        <dbReference type="EMBL" id="AWB69131.1"/>
    </source>
</evidence>
<dbReference type="Gene3D" id="3.40.190.10">
    <property type="entry name" value="Periplasmic binding protein-like II"/>
    <property type="match status" value="1"/>
</dbReference>
<sequence>MNKIKILTLVLLTGLFSTNVMAEVVVVVNANNSITSLSKAELIRIFQGKQDKFATGKKAIPVNQIPPSEARQSFDSDMLGRTTKQMTAYWSKQLFSGNATPPKELNGDIDVLKFILASEHAIGYVDKSAVNDAVKVITIN</sequence>
<accession>A0A2S0VY44</accession>
<name>A0A2S0VY44_9ALTE</name>
<feature type="signal peptide" evidence="1">
    <location>
        <begin position="1"/>
        <end position="22"/>
    </location>
</feature>
<evidence type="ECO:0000256" key="1">
    <source>
        <dbReference type="SAM" id="SignalP"/>
    </source>
</evidence>
<keyword evidence="2" id="KW-0614">Plasmid</keyword>
<proteinExistence type="predicted"/>
<dbReference type="RefSeq" id="WP_108605169.1">
    <property type="nucleotide sequence ID" value="NZ_CP026605.1"/>
</dbReference>
<dbReference type="EMBL" id="CP026605">
    <property type="protein sequence ID" value="AWB69131.1"/>
    <property type="molecule type" value="Genomic_DNA"/>
</dbReference>
<dbReference type="SUPFAM" id="SSF53850">
    <property type="entry name" value="Periplasmic binding protein-like II"/>
    <property type="match status" value="1"/>
</dbReference>
<dbReference type="OrthoDB" id="5368544at2"/>
<keyword evidence="1" id="KW-0732">Signal</keyword>
<evidence type="ECO:0000313" key="3">
    <source>
        <dbReference type="Proteomes" id="UP000244441"/>
    </source>
</evidence>
<organism evidence="2 3">
    <name type="scientific">Saccharobesus litoralis</name>
    <dbReference type="NCBI Taxonomy" id="2172099"/>
    <lineage>
        <taxon>Bacteria</taxon>
        <taxon>Pseudomonadati</taxon>
        <taxon>Pseudomonadota</taxon>
        <taxon>Gammaproteobacteria</taxon>
        <taxon>Alteromonadales</taxon>
        <taxon>Alteromonadaceae</taxon>
        <taxon>Saccharobesus</taxon>
    </lineage>
</organism>
<protein>
    <submittedName>
        <fullName evidence="2">Phosphate ABC transporter substrate-binding protein</fullName>
    </submittedName>
</protein>
<keyword evidence="3" id="KW-1185">Reference proteome</keyword>
<reference evidence="2 3" key="1">
    <citation type="submission" date="2018-01" db="EMBL/GenBank/DDBJ databases">
        <title>Genome sequence of a Cantenovulum-like bacteria.</title>
        <authorList>
            <person name="Tan W.R."/>
            <person name="Lau N.-S."/>
            <person name="Go F."/>
            <person name="Amirul A.-A.A."/>
        </authorList>
    </citation>
    <scope>NUCLEOTIDE SEQUENCE [LARGE SCALE GENOMIC DNA]</scope>
    <source>
        <strain evidence="2 3">CCB-QB4</strain>
        <plasmid evidence="3">Plasmid unnamed1</plasmid>
    </source>
</reference>
<feature type="chain" id="PRO_5015553330" evidence="1">
    <location>
        <begin position="23"/>
        <end position="140"/>
    </location>
</feature>
<gene>
    <name evidence="2" type="ORF">C2869_21750</name>
</gene>
<geneLocation type="plasmid" evidence="2">
    <name>unnamed1</name>
</geneLocation>